<accession>A0A0F9DFN0</accession>
<proteinExistence type="predicted"/>
<organism evidence="1">
    <name type="scientific">marine sediment metagenome</name>
    <dbReference type="NCBI Taxonomy" id="412755"/>
    <lineage>
        <taxon>unclassified sequences</taxon>
        <taxon>metagenomes</taxon>
        <taxon>ecological metagenomes</taxon>
    </lineage>
</organism>
<dbReference type="EMBL" id="LAZR01031846">
    <property type="protein sequence ID" value="KKL52566.1"/>
    <property type="molecule type" value="Genomic_DNA"/>
</dbReference>
<sequence length="330" mass="37590">MSTFYSFPANFGYFNLRANSFIPSFPTQELLDDEIIPIPHLNPLLTRPIYFPCLESLIDDAIFARSNILHGLSTMLQINTEAILNDLPRMRVSDDIVERATSVLNAPPRMMMVDDLEEVLFGRVQSVVPVWAETLRAQMRQRTILNLFHGYGMVLDEEGMRRWFEELGIPWPDNTAPPTTYLTTRSLIKGAKTLRQRAFSQLFNGCNIEDKRITLSHTNISKHEIDPVSFTARGLIAACRRDKKIRKELSKLPISRPPAHSNANDELIGPLQDLADIIAHEIKLAYTESYYPGVVDVDPLTDEHVEQIMTGMQREIDREQRISPELGEDG</sequence>
<gene>
    <name evidence="1" type="ORF">LCGC14_2284200</name>
</gene>
<reference evidence="1" key="1">
    <citation type="journal article" date="2015" name="Nature">
        <title>Complex archaea that bridge the gap between prokaryotes and eukaryotes.</title>
        <authorList>
            <person name="Spang A."/>
            <person name="Saw J.H."/>
            <person name="Jorgensen S.L."/>
            <person name="Zaremba-Niedzwiedzka K."/>
            <person name="Martijn J."/>
            <person name="Lind A.E."/>
            <person name="van Eijk R."/>
            <person name="Schleper C."/>
            <person name="Guy L."/>
            <person name="Ettema T.J."/>
        </authorList>
    </citation>
    <scope>NUCLEOTIDE SEQUENCE</scope>
</reference>
<feature type="non-terminal residue" evidence="1">
    <location>
        <position position="330"/>
    </location>
</feature>
<name>A0A0F9DFN0_9ZZZZ</name>
<evidence type="ECO:0000313" key="1">
    <source>
        <dbReference type="EMBL" id="KKL52566.1"/>
    </source>
</evidence>
<protein>
    <submittedName>
        <fullName evidence="1">Uncharacterized protein</fullName>
    </submittedName>
</protein>
<comment type="caution">
    <text evidence="1">The sequence shown here is derived from an EMBL/GenBank/DDBJ whole genome shotgun (WGS) entry which is preliminary data.</text>
</comment>
<dbReference type="AlphaFoldDB" id="A0A0F9DFN0"/>